<evidence type="ECO:0000256" key="1">
    <source>
        <dbReference type="ARBA" id="ARBA00022723"/>
    </source>
</evidence>
<dbReference type="Gene3D" id="6.10.140.2220">
    <property type="match status" value="1"/>
</dbReference>
<dbReference type="Proteomes" id="UP001215151">
    <property type="component" value="Unassembled WGS sequence"/>
</dbReference>
<evidence type="ECO:0000256" key="2">
    <source>
        <dbReference type="ARBA" id="ARBA00022771"/>
    </source>
</evidence>
<evidence type="ECO:0000313" key="8">
    <source>
        <dbReference type="Proteomes" id="UP001215151"/>
    </source>
</evidence>
<evidence type="ECO:0000256" key="4">
    <source>
        <dbReference type="PROSITE-ProRule" id="PRU00134"/>
    </source>
</evidence>
<evidence type="ECO:0000256" key="3">
    <source>
        <dbReference type="ARBA" id="ARBA00022833"/>
    </source>
</evidence>
<comment type="caution">
    <text evidence="7">The sequence shown here is derived from an EMBL/GenBank/DDBJ whole genome shotgun (WGS) entry which is preliminary data.</text>
</comment>
<gene>
    <name evidence="7" type="ORF">ONZ51_g11273</name>
</gene>
<keyword evidence="2 4" id="KW-0863">Zinc-finger</keyword>
<feature type="compositionally biased region" description="Basic and acidic residues" evidence="5">
    <location>
        <begin position="307"/>
        <end position="325"/>
    </location>
</feature>
<feature type="domain" description="MYND-type" evidence="6">
    <location>
        <begin position="650"/>
        <end position="688"/>
    </location>
</feature>
<evidence type="ECO:0000256" key="5">
    <source>
        <dbReference type="SAM" id="MobiDB-lite"/>
    </source>
</evidence>
<sequence>MPRLLRYKRGGARVNHDVAYGTHLLYNQPNPLRYKALCSSATHPRTVDSATQAQVVACSILPPPASSCTFCEHRLPTILIMFWSDHPEGNYVMIEPNVKFMLYTDRAKKYPPPAYYERPPPPIQKALPLDKMRFYPSRRLQNAMWGGPWNHTVADDLDSFSHVFLHSVLLRSKRRKDGSAGSLGWAYAALGKTHPQKLLDWRDEVEQGIWRTSEGVKKKRKEGKEPNPATLDAISDELFKLFKVNIGQHGLEREIASGYAYGEKRTVQERAKDHYEQYTQALETLAKAADAACAKVEEAKREKAEKKAAKKAKEAEEAAKREQGERAAAAAETDKVDSQDATEGDAQDIEMETGTGGEAEDGSKGESNKEDDDATQAYDSIRTDEVIKSEPFAATRLWRLSFREGMLSDCQFVARAVLVATERRSSFSLFNICVVFLSKARMPRYTQQHLWVDGDLGAQRLQHSSNEKWTPSPRVGSTRHQKALADDLESFTKVFILTILRRRKRDRELVREECALLRLFNDAPERSLSNIAGEVEKRLSAVQLAATRWLPGDDKESRGRGLYRVCRGLLALMDLHRKHGRFSIQRAEVQQIHTKPKINGDQRVVNLYLLYQAYMEELEVKDMSSIRARLDGGSGSPGPDAIQQPSLPRCETCDLAGSNLRRCAGCGKARYCSKECQTAGWRLHIFDCNRKKAIATAYYLSKACHENVVPLHERTREDYGFNKALELAGGHGEKMLLGLWTEVFVVYGVTEKGVQKWQSEGRLVEGVKSTFQQVPLSVRGPHYPWLLLNQNLLNGRPLNEAEKEGRIETYSDTLHRTWEFIGGPLSDLRQTIWSQISAMSPYEQRCFFFYESLVGNKDPTPDDVETWLSFGFTAMTREDVGELVEKYKQLMCRCTFHAFCVAYYTCTLPQLFSEHGIATPVATLPSKDGHDGPSPLWLLKAHVDRLLRAAASGNPKIPHDVVEADYGYSNCRTAGEKKLLDVLYKKYFMHPDANPLDLHVACINGELGQYLARFVRMKPKTKTYMRLLKTAYPSSRLGDKAGIAGVKPSKPMLNMKAIVDQSGKVHLLDKDIDLSTYGYGEPKTAFLIKDKRVGNKLMQKGLAG</sequence>
<dbReference type="GO" id="GO:0008270">
    <property type="term" value="F:zinc ion binding"/>
    <property type="evidence" value="ECO:0007669"/>
    <property type="project" value="UniProtKB-KW"/>
</dbReference>
<dbReference type="Pfam" id="PF01753">
    <property type="entry name" value="zf-MYND"/>
    <property type="match status" value="1"/>
</dbReference>
<keyword evidence="8" id="KW-1185">Reference proteome</keyword>
<dbReference type="AlphaFoldDB" id="A0AAD7THU9"/>
<keyword evidence="3" id="KW-0862">Zinc</keyword>
<proteinExistence type="predicted"/>
<protein>
    <recommendedName>
        <fullName evidence="6">MYND-type domain-containing protein</fullName>
    </recommendedName>
</protein>
<accession>A0AAD7THU9</accession>
<dbReference type="InterPro" id="IPR002893">
    <property type="entry name" value="Znf_MYND"/>
</dbReference>
<dbReference type="SUPFAM" id="SSF144232">
    <property type="entry name" value="HIT/MYND zinc finger-like"/>
    <property type="match status" value="1"/>
</dbReference>
<organism evidence="7 8">
    <name type="scientific">Trametes cubensis</name>
    <dbReference type="NCBI Taxonomy" id="1111947"/>
    <lineage>
        <taxon>Eukaryota</taxon>
        <taxon>Fungi</taxon>
        <taxon>Dikarya</taxon>
        <taxon>Basidiomycota</taxon>
        <taxon>Agaricomycotina</taxon>
        <taxon>Agaricomycetes</taxon>
        <taxon>Polyporales</taxon>
        <taxon>Polyporaceae</taxon>
        <taxon>Trametes</taxon>
    </lineage>
</organism>
<dbReference type="EMBL" id="JAPEVG010000518">
    <property type="protein sequence ID" value="KAJ8461859.1"/>
    <property type="molecule type" value="Genomic_DNA"/>
</dbReference>
<dbReference type="PROSITE" id="PS50865">
    <property type="entry name" value="ZF_MYND_2"/>
    <property type="match status" value="1"/>
</dbReference>
<name>A0AAD7THU9_9APHY</name>
<keyword evidence="1" id="KW-0479">Metal-binding</keyword>
<feature type="region of interest" description="Disordered" evidence="5">
    <location>
        <begin position="307"/>
        <end position="382"/>
    </location>
</feature>
<feature type="compositionally biased region" description="Acidic residues" evidence="5">
    <location>
        <begin position="340"/>
        <end position="351"/>
    </location>
</feature>
<dbReference type="PROSITE" id="PS01360">
    <property type="entry name" value="ZF_MYND_1"/>
    <property type="match status" value="1"/>
</dbReference>
<reference evidence="7" key="1">
    <citation type="submission" date="2022-11" db="EMBL/GenBank/DDBJ databases">
        <title>Genome Sequence of Cubamyces cubensis.</title>
        <authorList>
            <person name="Buettner E."/>
        </authorList>
    </citation>
    <scope>NUCLEOTIDE SEQUENCE</scope>
    <source>
        <strain evidence="7">MPL-01</strain>
    </source>
</reference>
<evidence type="ECO:0000259" key="6">
    <source>
        <dbReference type="PROSITE" id="PS50865"/>
    </source>
</evidence>
<evidence type="ECO:0000313" key="7">
    <source>
        <dbReference type="EMBL" id="KAJ8461859.1"/>
    </source>
</evidence>